<dbReference type="EMBL" id="FNIA01000007">
    <property type="protein sequence ID" value="SDM75677.1"/>
    <property type="molecule type" value="Genomic_DNA"/>
</dbReference>
<evidence type="ECO:0000313" key="1">
    <source>
        <dbReference type="EMBL" id="SDM75677.1"/>
    </source>
</evidence>
<dbReference type="STRING" id="996166.SAMN05192554_1072"/>
<sequence>MSAGTSVRLGSTPDGRRIEVAREVAVDHRRAWELLTDTWRWPEWGPTVEDVTAPTRFISEGSHGSVSVLGAFWVPYEVTTCGDGRWTWDVAKLPATGHRVEQVGEDRCRVVFEIPPLAAGYVPVCRRALSKIESILLADERGL</sequence>
<dbReference type="InterPro" id="IPR023393">
    <property type="entry name" value="START-like_dom_sf"/>
</dbReference>
<evidence type="ECO:0008006" key="3">
    <source>
        <dbReference type="Google" id="ProtNLM"/>
    </source>
</evidence>
<keyword evidence="2" id="KW-1185">Reference proteome</keyword>
<accession>A0A1G9VUX5</accession>
<organism evidence="1 2">
    <name type="scientific">Haloarchaeobius iranensis</name>
    <dbReference type="NCBI Taxonomy" id="996166"/>
    <lineage>
        <taxon>Archaea</taxon>
        <taxon>Methanobacteriati</taxon>
        <taxon>Methanobacteriota</taxon>
        <taxon>Stenosarchaea group</taxon>
        <taxon>Halobacteria</taxon>
        <taxon>Halobacteriales</taxon>
        <taxon>Halorubellaceae</taxon>
        <taxon>Haloarchaeobius</taxon>
    </lineage>
</organism>
<dbReference type="AlphaFoldDB" id="A0A1G9VUX5"/>
<dbReference type="SUPFAM" id="SSF55961">
    <property type="entry name" value="Bet v1-like"/>
    <property type="match status" value="1"/>
</dbReference>
<reference evidence="1 2" key="1">
    <citation type="submission" date="2016-10" db="EMBL/GenBank/DDBJ databases">
        <authorList>
            <person name="de Groot N.N."/>
        </authorList>
    </citation>
    <scope>NUCLEOTIDE SEQUENCE [LARGE SCALE GENOMIC DNA]</scope>
    <source>
        <strain evidence="2">EB21,IBRC-M 10013,KCTC 4048</strain>
    </source>
</reference>
<dbReference type="OrthoDB" id="66844at2157"/>
<evidence type="ECO:0000313" key="2">
    <source>
        <dbReference type="Proteomes" id="UP000199370"/>
    </source>
</evidence>
<name>A0A1G9VUX5_9EURY</name>
<dbReference type="RefSeq" id="WP_089732434.1">
    <property type="nucleotide sequence ID" value="NZ_FNIA01000007.1"/>
</dbReference>
<dbReference type="Proteomes" id="UP000199370">
    <property type="component" value="Unassembled WGS sequence"/>
</dbReference>
<protein>
    <recommendedName>
        <fullName evidence="3">Polyketide cyclase / dehydrase and lipid transport</fullName>
    </recommendedName>
</protein>
<dbReference type="Gene3D" id="3.30.530.20">
    <property type="match status" value="1"/>
</dbReference>
<proteinExistence type="predicted"/>
<gene>
    <name evidence="1" type="ORF">SAMN05192554_1072</name>
</gene>